<gene>
    <name evidence="1" type="ORF">QFC21_002998</name>
</gene>
<evidence type="ECO:0000313" key="2">
    <source>
        <dbReference type="Proteomes" id="UP001227268"/>
    </source>
</evidence>
<sequence length="149" mass="16848">MSVPFDPQWTLIRLLNLRKQLNVNGITYVQDDMKGYSLFGSMQDPFDPEYESTVNRAALTVNSDVRTGERVAAEESTENRSPPAKFDQPSVLPDNDNEADPSRRCKEGSDSHSEAEQNKKLKEKGDKTKRDKSGSAGVEKIERRLDRDE</sequence>
<keyword evidence="2" id="KW-1185">Reference proteome</keyword>
<dbReference type="Proteomes" id="UP001227268">
    <property type="component" value="Unassembled WGS sequence"/>
</dbReference>
<dbReference type="EMBL" id="JASBWT010000008">
    <property type="protein sequence ID" value="KAJ9102597.1"/>
    <property type="molecule type" value="Genomic_DNA"/>
</dbReference>
<accession>A0ACC2VUM2</accession>
<name>A0ACC2VUM2_9TREE</name>
<organism evidence="1 2">
    <name type="scientific">Naganishia friedmannii</name>
    <dbReference type="NCBI Taxonomy" id="89922"/>
    <lineage>
        <taxon>Eukaryota</taxon>
        <taxon>Fungi</taxon>
        <taxon>Dikarya</taxon>
        <taxon>Basidiomycota</taxon>
        <taxon>Agaricomycotina</taxon>
        <taxon>Tremellomycetes</taxon>
        <taxon>Filobasidiales</taxon>
        <taxon>Filobasidiaceae</taxon>
        <taxon>Naganishia</taxon>
    </lineage>
</organism>
<evidence type="ECO:0000313" key="1">
    <source>
        <dbReference type="EMBL" id="KAJ9102597.1"/>
    </source>
</evidence>
<comment type="caution">
    <text evidence="1">The sequence shown here is derived from an EMBL/GenBank/DDBJ whole genome shotgun (WGS) entry which is preliminary data.</text>
</comment>
<reference evidence="1" key="1">
    <citation type="submission" date="2023-04" db="EMBL/GenBank/DDBJ databases">
        <title>Draft Genome sequencing of Naganishia species isolated from polar environments using Oxford Nanopore Technology.</title>
        <authorList>
            <person name="Leo P."/>
            <person name="Venkateswaran K."/>
        </authorList>
    </citation>
    <scope>NUCLEOTIDE SEQUENCE</scope>
    <source>
        <strain evidence="1">MNA-CCFEE 5423</strain>
    </source>
</reference>
<protein>
    <submittedName>
        <fullName evidence="1">Uncharacterized protein</fullName>
    </submittedName>
</protein>
<proteinExistence type="predicted"/>